<reference evidence="1 2" key="1">
    <citation type="submission" date="2018-06" db="EMBL/GenBank/DDBJ databases">
        <title>Genomic Encyclopedia of Archaeal and Bacterial Type Strains, Phase II (KMG-II): from individual species to whole genera.</title>
        <authorList>
            <person name="Goeker M."/>
        </authorList>
    </citation>
    <scope>NUCLEOTIDE SEQUENCE [LARGE SCALE GENOMIC DNA]</scope>
    <source>
        <strain evidence="1 2">DSM 14825</strain>
    </source>
</reference>
<organism evidence="1 2">
    <name type="scientific">Pedobacter cryoconitis</name>
    <dbReference type="NCBI Taxonomy" id="188932"/>
    <lineage>
        <taxon>Bacteria</taxon>
        <taxon>Pseudomonadati</taxon>
        <taxon>Bacteroidota</taxon>
        <taxon>Sphingobacteriia</taxon>
        <taxon>Sphingobacteriales</taxon>
        <taxon>Sphingobacteriaceae</taxon>
        <taxon>Pedobacter</taxon>
    </lineage>
</organism>
<dbReference type="EMBL" id="QLLR01000008">
    <property type="protein sequence ID" value="RAJ31738.1"/>
    <property type="molecule type" value="Genomic_DNA"/>
</dbReference>
<evidence type="ECO:0000313" key="1">
    <source>
        <dbReference type="EMBL" id="RAJ31738.1"/>
    </source>
</evidence>
<dbReference type="OrthoDB" id="1340494at2"/>
<dbReference type="Proteomes" id="UP000249754">
    <property type="component" value="Unassembled WGS sequence"/>
</dbReference>
<dbReference type="RefSeq" id="WP_111633758.1">
    <property type="nucleotide sequence ID" value="NZ_QLLR01000008.1"/>
</dbReference>
<gene>
    <name evidence="1" type="ORF">LY11_02238</name>
</gene>
<accession>A0A327SS91</accession>
<sequence>MIEEYRSELLSFYEKKKASGKLSMNLMHPTCANIRNEFRLLYNTRCNNEDKRILKEFLEIPFDKELTDLTVKKCDTEKFKSLCNFLQKGIKTREKTIELLAWLMDFHPRPFSNYWRLTNGKTDVLSELSITESGIVEENKEEALYDRQHSLQVKKEHSVEKNNDVFKTDYWIEKEADPVDHTNFEPRNKLLQKEVTLEYPSGVKLYVDASDINLIAKLVRL</sequence>
<proteinExistence type="predicted"/>
<name>A0A327SS91_9SPHI</name>
<evidence type="ECO:0000313" key="2">
    <source>
        <dbReference type="Proteomes" id="UP000249754"/>
    </source>
</evidence>
<dbReference type="AlphaFoldDB" id="A0A327SS91"/>
<comment type="caution">
    <text evidence="1">The sequence shown here is derived from an EMBL/GenBank/DDBJ whole genome shotgun (WGS) entry which is preliminary data.</text>
</comment>
<protein>
    <submittedName>
        <fullName evidence="1">Uncharacterized protein</fullName>
    </submittedName>
</protein>